<keyword evidence="4" id="KW-1185">Reference proteome</keyword>
<sequence>MSTAAEPSYFVESEIASQPETWQRAIELAPELADRLPRPGERVAFVGCGTSWFIAQAAAALREAAGQGESDAFAASEFPRDRRYDRVVALTRSGTTTEVIDLLRELSGRTPTVVLLGDVEQPAAAAADEVIDLSFADERSVVQTRFATTALVLLRAWLDAEGSAALPEAARTALSEPIPDELPATEQITFLGTGWTYGLANEAALKFRETSSSWAESYPAMDYRHGPISIAEPGRVVWMFGTPPAGLAEDVAATGATFRAGERDPLADLVVAQRVAVARARHLGLDPDRPRSLTRSIILDEPAAG</sequence>
<keyword evidence="1" id="KW-0677">Repeat</keyword>
<evidence type="ECO:0000313" key="3">
    <source>
        <dbReference type="EMBL" id="NYI71675.1"/>
    </source>
</evidence>
<dbReference type="RefSeq" id="WP_179445471.1">
    <property type="nucleotide sequence ID" value="NZ_JACBZS010000001.1"/>
</dbReference>
<dbReference type="InterPro" id="IPR046348">
    <property type="entry name" value="SIS_dom_sf"/>
</dbReference>
<dbReference type="CDD" id="cd05008">
    <property type="entry name" value="SIS_GlmS_GlmD_1"/>
    <property type="match status" value="1"/>
</dbReference>
<organism evidence="3 4">
    <name type="scientific">Naumannella cuiyingiana</name>
    <dbReference type="NCBI Taxonomy" id="1347891"/>
    <lineage>
        <taxon>Bacteria</taxon>
        <taxon>Bacillati</taxon>
        <taxon>Actinomycetota</taxon>
        <taxon>Actinomycetes</taxon>
        <taxon>Propionibacteriales</taxon>
        <taxon>Propionibacteriaceae</taxon>
        <taxon>Naumannella</taxon>
    </lineage>
</organism>
<dbReference type="InterPro" id="IPR035466">
    <property type="entry name" value="GlmS/AgaS_SIS"/>
</dbReference>
<dbReference type="EMBL" id="JACBZS010000001">
    <property type="protein sequence ID" value="NYI71675.1"/>
    <property type="molecule type" value="Genomic_DNA"/>
</dbReference>
<proteinExistence type="predicted"/>
<dbReference type="InterPro" id="IPR001347">
    <property type="entry name" value="SIS_dom"/>
</dbReference>
<dbReference type="Pfam" id="PF01380">
    <property type="entry name" value="SIS"/>
    <property type="match status" value="1"/>
</dbReference>
<name>A0A7Z0ILJ0_9ACTN</name>
<dbReference type="PROSITE" id="PS51464">
    <property type="entry name" value="SIS"/>
    <property type="match status" value="1"/>
</dbReference>
<comment type="caution">
    <text evidence="3">The sequence shown here is derived from an EMBL/GenBank/DDBJ whole genome shotgun (WGS) entry which is preliminary data.</text>
</comment>
<evidence type="ECO:0000256" key="1">
    <source>
        <dbReference type="ARBA" id="ARBA00022737"/>
    </source>
</evidence>
<dbReference type="SUPFAM" id="SSF53697">
    <property type="entry name" value="SIS domain"/>
    <property type="match status" value="1"/>
</dbReference>
<feature type="domain" description="SIS" evidence="2">
    <location>
        <begin position="32"/>
        <end position="168"/>
    </location>
</feature>
<dbReference type="GO" id="GO:0097367">
    <property type="term" value="F:carbohydrate derivative binding"/>
    <property type="evidence" value="ECO:0007669"/>
    <property type="project" value="InterPro"/>
</dbReference>
<dbReference type="AlphaFoldDB" id="A0A7Z0ILJ0"/>
<gene>
    <name evidence="3" type="ORF">GGQ54_002235</name>
</gene>
<evidence type="ECO:0000259" key="2">
    <source>
        <dbReference type="PROSITE" id="PS51464"/>
    </source>
</evidence>
<dbReference type="PANTHER" id="PTHR10937">
    <property type="entry name" value="GLUCOSAMINE--FRUCTOSE-6-PHOSPHATE AMINOTRANSFERASE, ISOMERIZING"/>
    <property type="match status" value="1"/>
</dbReference>
<dbReference type="Gene3D" id="3.40.50.10490">
    <property type="entry name" value="Glucose-6-phosphate isomerase like protein, domain 1"/>
    <property type="match status" value="2"/>
</dbReference>
<dbReference type="InterPro" id="IPR035490">
    <property type="entry name" value="GlmS/FrlB_SIS"/>
</dbReference>
<dbReference type="CDD" id="cd05009">
    <property type="entry name" value="SIS_GlmS_GlmD_2"/>
    <property type="match status" value="1"/>
</dbReference>
<dbReference type="GO" id="GO:1901135">
    <property type="term" value="P:carbohydrate derivative metabolic process"/>
    <property type="evidence" value="ECO:0007669"/>
    <property type="project" value="InterPro"/>
</dbReference>
<protein>
    <submittedName>
        <fullName evidence="3">Fructoselysine-6-P-deglycase FrlB-like protein</fullName>
    </submittedName>
</protein>
<reference evidence="3 4" key="1">
    <citation type="submission" date="2020-07" db="EMBL/GenBank/DDBJ databases">
        <title>Sequencing the genomes of 1000 actinobacteria strains.</title>
        <authorList>
            <person name="Klenk H.-P."/>
        </authorList>
    </citation>
    <scope>NUCLEOTIDE SEQUENCE [LARGE SCALE GENOMIC DNA]</scope>
    <source>
        <strain evidence="3 4">DSM 103164</strain>
    </source>
</reference>
<dbReference type="Proteomes" id="UP000527616">
    <property type="component" value="Unassembled WGS sequence"/>
</dbReference>
<evidence type="ECO:0000313" key="4">
    <source>
        <dbReference type="Proteomes" id="UP000527616"/>
    </source>
</evidence>
<accession>A0A7Z0ILJ0</accession>